<reference evidence="2" key="1">
    <citation type="submission" date="2021-01" db="EMBL/GenBank/DDBJ databases">
        <authorList>
            <consortium name="Genoscope - CEA"/>
            <person name="William W."/>
        </authorList>
    </citation>
    <scope>NUCLEOTIDE SEQUENCE</scope>
</reference>
<accession>A0A8S1RGV1</accession>
<dbReference type="OrthoDB" id="304663at2759"/>
<dbReference type="Proteomes" id="UP000692954">
    <property type="component" value="Unassembled WGS sequence"/>
</dbReference>
<evidence type="ECO:0000313" key="3">
    <source>
        <dbReference type="Proteomes" id="UP000692954"/>
    </source>
</evidence>
<keyword evidence="1" id="KW-0472">Membrane</keyword>
<dbReference type="EMBL" id="CAJJDN010000171">
    <property type="protein sequence ID" value="CAD8126907.1"/>
    <property type="molecule type" value="Genomic_DNA"/>
</dbReference>
<organism evidence="2 3">
    <name type="scientific">Paramecium sonneborni</name>
    <dbReference type="NCBI Taxonomy" id="65129"/>
    <lineage>
        <taxon>Eukaryota</taxon>
        <taxon>Sar</taxon>
        <taxon>Alveolata</taxon>
        <taxon>Ciliophora</taxon>
        <taxon>Intramacronucleata</taxon>
        <taxon>Oligohymenophorea</taxon>
        <taxon>Peniculida</taxon>
        <taxon>Parameciidae</taxon>
        <taxon>Paramecium</taxon>
    </lineage>
</organism>
<keyword evidence="3" id="KW-1185">Reference proteome</keyword>
<keyword evidence="1" id="KW-1133">Transmembrane helix</keyword>
<dbReference type="PANTHER" id="PTHR31398">
    <property type="entry name" value="MEIOTIC NUCLEAR DIVISION PROTEIN 1 HOMOLOG"/>
    <property type="match status" value="1"/>
</dbReference>
<keyword evidence="1" id="KW-0812">Transmembrane</keyword>
<comment type="caution">
    <text evidence="2">The sequence shown here is derived from an EMBL/GenBank/DDBJ whole genome shotgun (WGS) entry which is preliminary data.</text>
</comment>
<evidence type="ECO:0000256" key="1">
    <source>
        <dbReference type="SAM" id="Phobius"/>
    </source>
</evidence>
<dbReference type="AlphaFoldDB" id="A0A8S1RGV1"/>
<name>A0A8S1RGV1_9CILI</name>
<feature type="transmembrane region" description="Helical" evidence="1">
    <location>
        <begin position="30"/>
        <end position="49"/>
    </location>
</feature>
<evidence type="ECO:0008006" key="4">
    <source>
        <dbReference type="Google" id="ProtNLM"/>
    </source>
</evidence>
<protein>
    <recommendedName>
        <fullName evidence="4">Transmembrane protein</fullName>
    </recommendedName>
</protein>
<dbReference type="GO" id="GO:0007131">
    <property type="term" value="P:reciprocal meiotic recombination"/>
    <property type="evidence" value="ECO:0007669"/>
    <property type="project" value="TreeGrafter"/>
</dbReference>
<evidence type="ECO:0000313" key="2">
    <source>
        <dbReference type="EMBL" id="CAD8126907.1"/>
    </source>
</evidence>
<dbReference type="PANTHER" id="PTHR31398:SF0">
    <property type="entry name" value="MEIOTIC NUCLEAR DIVISION PROTEIN 1 HOMOLOG"/>
    <property type="match status" value="1"/>
</dbReference>
<proteinExistence type="predicted"/>
<dbReference type="GO" id="GO:0005634">
    <property type="term" value="C:nucleus"/>
    <property type="evidence" value="ECO:0007669"/>
    <property type="project" value="TreeGrafter"/>
</dbReference>
<gene>
    <name evidence="2" type="ORF">PSON_ATCC_30995.1.T1710086</name>
</gene>
<sequence>MLSLSRMIRKMDIFGQPINLNLDLRSKYQTFLGGLVSLFIVFLLFGYSVNEIIGYTISRGIQITQETKFDYDPDVLVLNNENFIFAIRVEQESFYEQPQFDIEVKQYQNNNEVQLELQQCTFKQFINVLNSSQVLDFLEANEVDTWLCPKSEFQIELQGTQFCKF</sequence>